<dbReference type="KEGG" id="fcy:FRACYDRAFT_235633"/>
<keyword evidence="3" id="KW-1185">Reference proteome</keyword>
<organism evidence="2 3">
    <name type="scientific">Fragilariopsis cylindrus CCMP1102</name>
    <dbReference type="NCBI Taxonomy" id="635003"/>
    <lineage>
        <taxon>Eukaryota</taxon>
        <taxon>Sar</taxon>
        <taxon>Stramenopiles</taxon>
        <taxon>Ochrophyta</taxon>
        <taxon>Bacillariophyta</taxon>
        <taxon>Bacillariophyceae</taxon>
        <taxon>Bacillariophycidae</taxon>
        <taxon>Bacillariales</taxon>
        <taxon>Bacillariaceae</taxon>
        <taxon>Fragilariopsis</taxon>
    </lineage>
</organism>
<gene>
    <name evidence="2" type="ORF">FRACYDRAFT_235633</name>
</gene>
<proteinExistence type="predicted"/>
<feature type="compositionally biased region" description="Acidic residues" evidence="1">
    <location>
        <begin position="59"/>
        <end position="68"/>
    </location>
</feature>
<evidence type="ECO:0000313" key="2">
    <source>
        <dbReference type="EMBL" id="OEU19575.1"/>
    </source>
</evidence>
<name>A0A1E7FNA1_9STRA</name>
<evidence type="ECO:0000313" key="3">
    <source>
        <dbReference type="Proteomes" id="UP000095751"/>
    </source>
</evidence>
<feature type="region of interest" description="Disordered" evidence="1">
    <location>
        <begin position="45"/>
        <end position="68"/>
    </location>
</feature>
<dbReference type="Proteomes" id="UP000095751">
    <property type="component" value="Unassembled WGS sequence"/>
</dbReference>
<sequence>MPLLKIFSRKALTVSADTLHSRLTKIWKVPDDVLKVLIIPTHDMSSSSVASSTSSSDGAADDNCENNDLDLDSLYVDIRAKAKPERTKDVINNAMIHTQNLLKEYGYNKSTIRIELFEPSLQSILLC</sequence>
<dbReference type="InParanoid" id="A0A1E7FNA1"/>
<protein>
    <submittedName>
        <fullName evidence="2">Uncharacterized protein</fullName>
    </submittedName>
</protein>
<dbReference type="OrthoDB" id="411841at2759"/>
<accession>A0A1E7FNA1</accession>
<reference evidence="2 3" key="1">
    <citation type="submission" date="2016-09" db="EMBL/GenBank/DDBJ databases">
        <title>Extensive genetic diversity and differential bi-allelic expression allows diatom success in the polar Southern Ocean.</title>
        <authorList>
            <consortium name="DOE Joint Genome Institute"/>
            <person name="Mock T."/>
            <person name="Otillar R.P."/>
            <person name="Strauss J."/>
            <person name="Dupont C."/>
            <person name="Frickenhaus S."/>
            <person name="Maumus F."/>
            <person name="Mcmullan M."/>
            <person name="Sanges R."/>
            <person name="Schmutz J."/>
            <person name="Toseland A."/>
            <person name="Valas R."/>
            <person name="Veluchamy A."/>
            <person name="Ward B.J."/>
            <person name="Allen A."/>
            <person name="Barry K."/>
            <person name="Falciatore A."/>
            <person name="Ferrante M."/>
            <person name="Fortunato A.E."/>
            <person name="Gloeckner G."/>
            <person name="Gruber A."/>
            <person name="Hipkin R."/>
            <person name="Janech M."/>
            <person name="Kroth P."/>
            <person name="Leese F."/>
            <person name="Lindquist E."/>
            <person name="Lyon B.R."/>
            <person name="Martin J."/>
            <person name="Mayer C."/>
            <person name="Parker M."/>
            <person name="Quesneville H."/>
            <person name="Raymond J."/>
            <person name="Uhlig C."/>
            <person name="Valentin K.U."/>
            <person name="Worden A.Z."/>
            <person name="Armbrust E.V."/>
            <person name="Bowler C."/>
            <person name="Green B."/>
            <person name="Moulton V."/>
            <person name="Van Oosterhout C."/>
            <person name="Grigoriev I."/>
        </authorList>
    </citation>
    <scope>NUCLEOTIDE SEQUENCE [LARGE SCALE GENOMIC DNA]</scope>
    <source>
        <strain evidence="2 3">CCMP1102</strain>
    </source>
</reference>
<feature type="compositionally biased region" description="Low complexity" evidence="1">
    <location>
        <begin position="45"/>
        <end position="58"/>
    </location>
</feature>
<evidence type="ECO:0000256" key="1">
    <source>
        <dbReference type="SAM" id="MobiDB-lite"/>
    </source>
</evidence>
<dbReference type="EMBL" id="KV784355">
    <property type="protein sequence ID" value="OEU19575.1"/>
    <property type="molecule type" value="Genomic_DNA"/>
</dbReference>
<dbReference type="AlphaFoldDB" id="A0A1E7FNA1"/>